<feature type="chain" id="PRO_5017705651" evidence="1">
    <location>
        <begin position="26"/>
        <end position="526"/>
    </location>
</feature>
<reference evidence="2 3" key="1">
    <citation type="submission" date="2018-08" db="EMBL/GenBank/DDBJ databases">
        <title>Chitinophaga sp. K20C18050901, a novel bacterium isolated from forest soil.</title>
        <authorList>
            <person name="Wang C."/>
        </authorList>
    </citation>
    <scope>NUCLEOTIDE SEQUENCE [LARGE SCALE GENOMIC DNA]</scope>
    <source>
        <strain evidence="2 3">K20C18050901</strain>
    </source>
</reference>
<accession>A0A3E1NXF5</accession>
<sequence>MFKCMKSLPQFYFLPLLFIFYSAGAQTLPDSIVITSYCHLNTGWTRETTDDSVRVDMRFLLVKEGNKYVERHPINFPAKILLPLFADPPEKYVKYKGHRIDTNSLRHNEEKIKPLEEKRVIPLSWVKKLMNSIHHSEDNIVSLQRFGIDTPWIKANPEQVLQLTKFTAEYHWNEVQRSFIFSELTSIRNYQKELEDYLVEGTNYDMHHSSRIQYIITCYFNGKIVNQLSSKKVVWGTYSPWTDENGRQFFDYGLDRNIVKLLKRDDKIFPPVTGKNLLTRMANSIIETNSRTLNQQERYSYDKEMDELKPTFQINSVDRIIGYGAYWGNGNKMQVMLHNNLMLPNVSIELILSKTGATLYSRDSVLAAYKNVVGRVQSNSFIKHYLVTHPNDQLNILFFDSKPINEYNINAINSSPEKWAQYDDDVKKDEAAPYYDPLYSKRNFEYHHCGCNYRFPRDFIEQGIIFILETHDGGESRWVLLPDHTILCYYATVEKLMGQPLRTDNRYPCLRFNEKGEILPQKHYPL</sequence>
<evidence type="ECO:0000313" key="2">
    <source>
        <dbReference type="EMBL" id="RFM32534.1"/>
    </source>
</evidence>
<keyword evidence="3" id="KW-1185">Reference proteome</keyword>
<keyword evidence="1" id="KW-0732">Signal</keyword>
<gene>
    <name evidence="2" type="ORF">DXN04_22895</name>
</gene>
<protein>
    <submittedName>
        <fullName evidence="2">Uncharacterized protein</fullName>
    </submittedName>
</protein>
<evidence type="ECO:0000256" key="1">
    <source>
        <dbReference type="SAM" id="SignalP"/>
    </source>
</evidence>
<dbReference type="Proteomes" id="UP000261174">
    <property type="component" value="Unassembled WGS sequence"/>
</dbReference>
<comment type="caution">
    <text evidence="2">The sequence shown here is derived from an EMBL/GenBank/DDBJ whole genome shotgun (WGS) entry which is preliminary data.</text>
</comment>
<name>A0A3E1NXF5_9BACT</name>
<feature type="signal peptide" evidence="1">
    <location>
        <begin position="1"/>
        <end position="25"/>
    </location>
</feature>
<proteinExistence type="predicted"/>
<evidence type="ECO:0000313" key="3">
    <source>
        <dbReference type="Proteomes" id="UP000261174"/>
    </source>
</evidence>
<organism evidence="2 3">
    <name type="scientific">Chitinophaga silvisoli</name>
    <dbReference type="NCBI Taxonomy" id="2291814"/>
    <lineage>
        <taxon>Bacteria</taxon>
        <taxon>Pseudomonadati</taxon>
        <taxon>Bacteroidota</taxon>
        <taxon>Chitinophagia</taxon>
        <taxon>Chitinophagales</taxon>
        <taxon>Chitinophagaceae</taxon>
        <taxon>Chitinophaga</taxon>
    </lineage>
</organism>
<dbReference type="AlphaFoldDB" id="A0A3E1NXF5"/>
<dbReference type="EMBL" id="QTJV01000009">
    <property type="protein sequence ID" value="RFM32534.1"/>
    <property type="molecule type" value="Genomic_DNA"/>
</dbReference>